<dbReference type="AlphaFoldDB" id="A0AA95K2F5"/>
<evidence type="ECO:0000256" key="2">
    <source>
        <dbReference type="ARBA" id="ARBA00022692"/>
    </source>
</evidence>
<dbReference type="Pfam" id="PF04610">
    <property type="entry name" value="TrbL"/>
    <property type="match status" value="1"/>
</dbReference>
<geneLocation type="plasmid" evidence="6 7">
    <name>paIh5</name>
</geneLocation>
<reference evidence="6" key="1">
    <citation type="submission" date="2023-04" db="EMBL/GenBank/DDBJ databases">
        <title>Genome dynamics across the evolutionary transition to endosymbiosis.</title>
        <authorList>
            <person name="Siozios S."/>
            <person name="Nadal-Jimenez P."/>
            <person name="Azagi T."/>
            <person name="Sprong H."/>
            <person name="Frost C.L."/>
            <person name="Parratt S.R."/>
            <person name="Taylor G."/>
            <person name="Brettell L."/>
            <person name="Lew K.C."/>
            <person name="Croft L."/>
            <person name="King K.C."/>
            <person name="Brockhurst M.A."/>
            <person name="Hypsa V."/>
            <person name="Novakova E."/>
            <person name="Darby A.C."/>
            <person name="Hurst G.D.D."/>
        </authorList>
    </citation>
    <scope>NUCLEOTIDE SEQUENCE</scope>
    <source>
        <strain evidence="6">AIh</strain>
        <plasmid evidence="6">paIh5</plasmid>
    </source>
</reference>
<dbReference type="InterPro" id="IPR007688">
    <property type="entry name" value="Conjugal_tfr_TrbL/VirB6"/>
</dbReference>
<feature type="transmembrane region" description="Helical" evidence="5">
    <location>
        <begin position="247"/>
        <end position="267"/>
    </location>
</feature>
<protein>
    <submittedName>
        <fullName evidence="6">Type IV secretion system protein</fullName>
    </submittedName>
</protein>
<keyword evidence="4 5" id="KW-0472">Membrane</keyword>
<keyword evidence="2 5" id="KW-0812">Transmembrane</keyword>
<sequence>MADSTGFEKGANFEIAQPMFDELSRLIKESVASNFQSIMQMIAPLFGACMVLYVVFLAWEIMYSEKNNIMMESIKTLAVFAIVCTLMTVGGMYLTSIVPFVQSSGQEIAGKIIGTDGQTTGKTIDTLINSLIDIGYHQYKTFKDTKGMLDSMSALITFIAKAVILLVSGLGFVVVCASYLLLSEMMVGILLSIGGVFIAFAAFPATRQMFTAWVGSCLNYIFLNIAYACLFKIMLDYINANVKVDKANSIWGVISVALIFIIAKFLLAQISTLVSTLTGGVGINGLTSAVGNFNKSMMNTMGLGQGGAARGALGKAGKSLMQNGLVGTTKNAASAVKNWRNSNGNIKGG</sequence>
<feature type="transmembrane region" description="Helical" evidence="5">
    <location>
        <begin position="41"/>
        <end position="62"/>
    </location>
</feature>
<evidence type="ECO:0000313" key="7">
    <source>
        <dbReference type="Proteomes" id="UP001177597"/>
    </source>
</evidence>
<name>A0AA95K2F5_9GAMM</name>
<feature type="transmembrane region" description="Helical" evidence="5">
    <location>
        <begin position="74"/>
        <end position="94"/>
    </location>
</feature>
<keyword evidence="3 5" id="KW-1133">Transmembrane helix</keyword>
<proteinExistence type="predicted"/>
<evidence type="ECO:0000256" key="3">
    <source>
        <dbReference type="ARBA" id="ARBA00022989"/>
    </source>
</evidence>
<evidence type="ECO:0000256" key="5">
    <source>
        <dbReference type="SAM" id="Phobius"/>
    </source>
</evidence>
<feature type="transmembrane region" description="Helical" evidence="5">
    <location>
        <begin position="158"/>
        <end position="182"/>
    </location>
</feature>
<feature type="transmembrane region" description="Helical" evidence="5">
    <location>
        <begin position="212"/>
        <end position="235"/>
    </location>
</feature>
<dbReference type="GO" id="GO:0030255">
    <property type="term" value="P:protein secretion by the type IV secretion system"/>
    <property type="evidence" value="ECO:0007669"/>
    <property type="project" value="InterPro"/>
</dbReference>
<comment type="subcellular location">
    <subcellularLocation>
        <location evidence="1">Membrane</location>
        <topology evidence="1">Multi-pass membrane protein</topology>
    </subcellularLocation>
</comment>
<accession>A0AA95K2F5</accession>
<gene>
    <name evidence="6" type="ORF">QE207_01615</name>
</gene>
<evidence type="ECO:0000256" key="4">
    <source>
        <dbReference type="ARBA" id="ARBA00023136"/>
    </source>
</evidence>
<dbReference type="GO" id="GO:0016020">
    <property type="term" value="C:membrane"/>
    <property type="evidence" value="ECO:0007669"/>
    <property type="project" value="UniProtKB-SubCell"/>
</dbReference>
<organism evidence="6 7">
    <name type="scientific">Arsenophonus nasoniae</name>
    <name type="common">son-killer infecting Nasonia vitripennis</name>
    <dbReference type="NCBI Taxonomy" id="638"/>
    <lineage>
        <taxon>Bacteria</taxon>
        <taxon>Pseudomonadati</taxon>
        <taxon>Pseudomonadota</taxon>
        <taxon>Gammaproteobacteria</taxon>
        <taxon>Enterobacterales</taxon>
        <taxon>Morganellaceae</taxon>
        <taxon>Arsenophonus</taxon>
    </lineage>
</organism>
<dbReference type="RefSeq" id="WP_280628477.1">
    <property type="nucleotide sequence ID" value="NZ_CP123495.1"/>
</dbReference>
<keyword evidence="6" id="KW-0614">Plasmid</keyword>
<feature type="transmembrane region" description="Helical" evidence="5">
    <location>
        <begin position="189"/>
        <end position="206"/>
    </location>
</feature>
<dbReference type="Proteomes" id="UP001177597">
    <property type="component" value="Plasmid paIh5"/>
</dbReference>
<evidence type="ECO:0000256" key="1">
    <source>
        <dbReference type="ARBA" id="ARBA00004141"/>
    </source>
</evidence>
<evidence type="ECO:0000313" key="6">
    <source>
        <dbReference type="EMBL" id="WGL94065.1"/>
    </source>
</evidence>
<dbReference type="EMBL" id="CP123495">
    <property type="protein sequence ID" value="WGL94065.1"/>
    <property type="molecule type" value="Genomic_DNA"/>
</dbReference>